<name>A0ABW0R9P7_9BACL</name>
<comment type="caution">
    <text evidence="3">The sequence shown here is derived from an EMBL/GenBank/DDBJ whole genome shotgun (WGS) entry which is preliminary data.</text>
</comment>
<dbReference type="RefSeq" id="WP_390309103.1">
    <property type="nucleotide sequence ID" value="NZ_JBHSNQ010000051.1"/>
</dbReference>
<dbReference type="InterPro" id="IPR009492">
    <property type="entry name" value="TniQ"/>
</dbReference>
<feature type="domain" description="Transposon Tn7 transposition protein TnsD C-terminal" evidence="2">
    <location>
        <begin position="331"/>
        <end position="450"/>
    </location>
</feature>
<gene>
    <name evidence="3" type="ORF">ACFPOH_06500</name>
</gene>
<dbReference type="Pfam" id="PF15978">
    <property type="entry name" value="TnsD"/>
    <property type="match status" value="2"/>
</dbReference>
<proteinExistence type="predicted"/>
<feature type="domain" description="TniQ" evidence="1">
    <location>
        <begin position="5"/>
        <end position="158"/>
    </location>
</feature>
<evidence type="ECO:0000259" key="1">
    <source>
        <dbReference type="Pfam" id="PF06527"/>
    </source>
</evidence>
<accession>A0ABW0R9P7</accession>
<organism evidence="3 4">
    <name type="scientific">Ureibacillus suwonensis</name>
    <dbReference type="NCBI Taxonomy" id="313007"/>
    <lineage>
        <taxon>Bacteria</taxon>
        <taxon>Bacillati</taxon>
        <taxon>Bacillota</taxon>
        <taxon>Bacilli</taxon>
        <taxon>Bacillales</taxon>
        <taxon>Caryophanaceae</taxon>
        <taxon>Ureibacillus</taxon>
    </lineage>
</organism>
<dbReference type="Proteomes" id="UP001595978">
    <property type="component" value="Unassembled WGS sequence"/>
</dbReference>
<dbReference type="EMBL" id="JBHSNQ010000051">
    <property type="protein sequence ID" value="MFC5541429.1"/>
    <property type="molecule type" value="Genomic_DNA"/>
</dbReference>
<evidence type="ECO:0000313" key="4">
    <source>
        <dbReference type="Proteomes" id="UP001595978"/>
    </source>
</evidence>
<evidence type="ECO:0000259" key="2">
    <source>
        <dbReference type="Pfam" id="PF15978"/>
    </source>
</evidence>
<evidence type="ECO:0000313" key="3">
    <source>
        <dbReference type="EMBL" id="MFC5541429.1"/>
    </source>
</evidence>
<sequence>MIIQFPTQYKDELLYSAISRYHLRSGNLSYLYTLEDLFGKRTITATPILPCGIQKLISRLPKHTTLTEKLLIEQHTLYPFYTAFLPEEKAVSIFNQMIGDDGKKLYTTACIMSSSVSQNKFFHFCPLCFEEAEQGERYWNRLHQLPGQLICNKHYVLLEKSTVRLIQSDRCSFILPTAENCKYNEIRYVTEPLKRQYMLLLELIDELLSNPIKHYSYQEWTKFYQKLLLQKGYGKFNSQVRIDQMKLQDDLLHFYSDEFLKKLGMTSTVWVRLMVQKHRQSFHPYHHLLMLGFLGVKVEDIPTIMNSISAISFKKPVVTPPIKPTNPKILERIEDRRQEWLQLQEKYPNKSKSELRKMQPAVYTYLYRYDRNWLEMNSPKLSSRKAINKRVDWEQRDKELLKKVKKATADLLLRTEKLRRITIKALGDETGELALLEQQLSKLPKTKAYIESVKETEEEFRERRIRKVIERMRVKGESIQNWKVIREAGINAKFYSEIKELRYYK</sequence>
<dbReference type="Pfam" id="PF06527">
    <property type="entry name" value="TniQ"/>
    <property type="match status" value="1"/>
</dbReference>
<protein>
    <submittedName>
        <fullName evidence="3">TnsD family Tn7-like transposition protein</fullName>
    </submittedName>
</protein>
<feature type="domain" description="Transposon Tn7 transposition protein TnsD C-terminal" evidence="2">
    <location>
        <begin position="202"/>
        <end position="301"/>
    </location>
</feature>
<reference evidence="4" key="1">
    <citation type="journal article" date="2019" name="Int. J. Syst. Evol. Microbiol.">
        <title>The Global Catalogue of Microorganisms (GCM) 10K type strain sequencing project: providing services to taxonomists for standard genome sequencing and annotation.</title>
        <authorList>
            <consortium name="The Broad Institute Genomics Platform"/>
            <consortium name="The Broad Institute Genome Sequencing Center for Infectious Disease"/>
            <person name="Wu L."/>
            <person name="Ma J."/>
        </authorList>
    </citation>
    <scope>NUCLEOTIDE SEQUENCE [LARGE SCALE GENOMIC DNA]</scope>
    <source>
        <strain evidence="4">CCUG 56331</strain>
    </source>
</reference>
<keyword evidence="4" id="KW-1185">Reference proteome</keyword>
<dbReference type="InterPro" id="IPR032750">
    <property type="entry name" value="TnsD_C"/>
</dbReference>